<dbReference type="OrthoDB" id="8613575at2"/>
<evidence type="ECO:0000256" key="1">
    <source>
        <dbReference type="SAM" id="Coils"/>
    </source>
</evidence>
<organism evidence="2 3">
    <name type="scientific">Caviibacterium pharyngocola</name>
    <dbReference type="NCBI Taxonomy" id="28159"/>
    <lineage>
        <taxon>Bacteria</taxon>
        <taxon>Pseudomonadati</taxon>
        <taxon>Pseudomonadota</taxon>
        <taxon>Gammaproteobacteria</taxon>
        <taxon>Pasteurellales</taxon>
        <taxon>Pasteurellaceae</taxon>
        <taxon>Caviibacterium</taxon>
    </lineage>
</organism>
<keyword evidence="3" id="KW-1185">Reference proteome</keyword>
<dbReference type="Proteomes" id="UP000230282">
    <property type="component" value="Unassembled WGS sequence"/>
</dbReference>
<feature type="coiled-coil region" evidence="1">
    <location>
        <begin position="1"/>
        <end position="30"/>
    </location>
</feature>
<comment type="caution">
    <text evidence="2">The sequence shown here is derived from an EMBL/GenBank/DDBJ whole genome shotgun (WGS) entry which is preliminary data.</text>
</comment>
<keyword evidence="1" id="KW-0175">Coiled coil</keyword>
<name>A0A2M8RUW4_9PAST</name>
<proteinExistence type="predicted"/>
<reference evidence="2 3" key="1">
    <citation type="submission" date="2017-11" db="EMBL/GenBank/DDBJ databases">
        <title>Reclassification of Bisgaard taxon 5 as Caviibacterium pharyngocola gen. nov., sp. nov.</title>
        <authorList>
            <person name="Christensen H."/>
        </authorList>
    </citation>
    <scope>NUCLEOTIDE SEQUENCE [LARGE SCALE GENOMIC DNA]</scope>
    <source>
        <strain evidence="2 3">7_3</strain>
    </source>
</reference>
<gene>
    <name evidence="2" type="ORF">CVP04_07735</name>
</gene>
<dbReference type="RefSeq" id="WP_100296945.1">
    <property type="nucleotide sequence ID" value="NZ_PHGZ01000015.1"/>
</dbReference>
<dbReference type="EMBL" id="PHGZ01000015">
    <property type="protein sequence ID" value="PJG82686.1"/>
    <property type="molecule type" value="Genomic_DNA"/>
</dbReference>
<evidence type="ECO:0000313" key="2">
    <source>
        <dbReference type="EMBL" id="PJG82686.1"/>
    </source>
</evidence>
<evidence type="ECO:0000313" key="3">
    <source>
        <dbReference type="Proteomes" id="UP000230282"/>
    </source>
</evidence>
<accession>A0A2M8RUW4</accession>
<protein>
    <submittedName>
        <fullName evidence="2">Uncharacterized protein</fullName>
    </submittedName>
</protein>
<dbReference type="AlphaFoldDB" id="A0A2M8RUW4"/>
<sequence length="143" mass="16516">MASVDKEKIKAEARIKQKQAKEKAAIAKRQQNKSYFEAPEPTGDPEIDCEADLNALQKGFRDAIKREDKRFELATDSEYWFCVCFQTREQKEFLLKALELFEEGDKYLDGQVVAEKLGIKLPKADVPYRTEGKIDKAYLEFVD</sequence>